<dbReference type="PRINTS" id="PR00340">
    <property type="entry name" value="PIIGLNB"/>
</dbReference>
<accession>A0A9D1H2D4</accession>
<reference evidence="1" key="2">
    <citation type="journal article" date="2021" name="PeerJ">
        <title>Extensive microbial diversity within the chicken gut microbiome revealed by metagenomics and culture.</title>
        <authorList>
            <person name="Gilroy R."/>
            <person name="Ravi A."/>
            <person name="Getino M."/>
            <person name="Pursley I."/>
            <person name="Horton D.L."/>
            <person name="Alikhan N.F."/>
            <person name="Baker D."/>
            <person name="Gharbi K."/>
            <person name="Hall N."/>
            <person name="Watson M."/>
            <person name="Adriaenssens E.M."/>
            <person name="Foster-Nyarko E."/>
            <person name="Jarju S."/>
            <person name="Secka A."/>
            <person name="Antonio M."/>
            <person name="Oren A."/>
            <person name="Chaudhuri R.R."/>
            <person name="La Ragione R."/>
            <person name="Hildebrand F."/>
            <person name="Pallen M.J."/>
        </authorList>
    </citation>
    <scope>NUCLEOTIDE SEQUENCE</scope>
    <source>
        <strain evidence="1">CHK181-108</strain>
    </source>
</reference>
<dbReference type="SUPFAM" id="SSF54913">
    <property type="entry name" value="GlnB-like"/>
    <property type="match status" value="1"/>
</dbReference>
<dbReference type="AlphaFoldDB" id="A0A9D1H2D4"/>
<proteinExistence type="predicted"/>
<dbReference type="InterPro" id="IPR015867">
    <property type="entry name" value="N-reg_PII/ATP_PRibTrfase_C"/>
</dbReference>
<dbReference type="SMART" id="SM00938">
    <property type="entry name" value="P-II"/>
    <property type="match status" value="1"/>
</dbReference>
<dbReference type="InterPro" id="IPR011322">
    <property type="entry name" value="N-reg_PII-like_a/b"/>
</dbReference>
<dbReference type="GO" id="GO:0006808">
    <property type="term" value="P:regulation of nitrogen utilization"/>
    <property type="evidence" value="ECO:0007669"/>
    <property type="project" value="InterPro"/>
</dbReference>
<comment type="caution">
    <text evidence="1">The sequence shown here is derived from an EMBL/GenBank/DDBJ whole genome shotgun (WGS) entry which is preliminary data.</text>
</comment>
<evidence type="ECO:0000313" key="2">
    <source>
        <dbReference type="Proteomes" id="UP000824165"/>
    </source>
</evidence>
<dbReference type="GO" id="GO:0030234">
    <property type="term" value="F:enzyme regulator activity"/>
    <property type="evidence" value="ECO:0007669"/>
    <property type="project" value="InterPro"/>
</dbReference>
<dbReference type="PANTHER" id="PTHR30115">
    <property type="entry name" value="NITROGEN REGULATORY PROTEIN P-II"/>
    <property type="match status" value="1"/>
</dbReference>
<dbReference type="GO" id="GO:0005829">
    <property type="term" value="C:cytosol"/>
    <property type="evidence" value="ECO:0007669"/>
    <property type="project" value="TreeGrafter"/>
</dbReference>
<dbReference type="Pfam" id="PF00543">
    <property type="entry name" value="P-II"/>
    <property type="match status" value="1"/>
</dbReference>
<dbReference type="Proteomes" id="UP000824165">
    <property type="component" value="Unassembled WGS sequence"/>
</dbReference>
<sequence>MKKIEIITRPDKLDIIKKVLAKNEYSGMTVTAAMGCGRQRASSQDFEALNEELNLVPKIYVMTVVWDEDLEEIICELQENLTTGSVGDGKMFISNIEDVVRIRSGERGEKIL</sequence>
<protein>
    <submittedName>
        <fullName evidence="1">P-II family nitrogen regulator</fullName>
    </submittedName>
</protein>
<dbReference type="InterPro" id="IPR002187">
    <property type="entry name" value="N-reg_PII"/>
</dbReference>
<dbReference type="PANTHER" id="PTHR30115:SF11">
    <property type="entry name" value="NITROGEN REGULATORY PROTEIN P-II HOMOLOG"/>
    <property type="match status" value="1"/>
</dbReference>
<dbReference type="GO" id="GO:0005524">
    <property type="term" value="F:ATP binding"/>
    <property type="evidence" value="ECO:0007669"/>
    <property type="project" value="TreeGrafter"/>
</dbReference>
<dbReference type="Gene3D" id="3.30.70.120">
    <property type="match status" value="1"/>
</dbReference>
<evidence type="ECO:0000313" key="1">
    <source>
        <dbReference type="EMBL" id="HIT85055.1"/>
    </source>
</evidence>
<name>A0A9D1H2D4_9FIRM</name>
<reference evidence="1" key="1">
    <citation type="submission" date="2020-10" db="EMBL/GenBank/DDBJ databases">
        <authorList>
            <person name="Gilroy R."/>
        </authorList>
    </citation>
    <scope>NUCLEOTIDE SEQUENCE</scope>
    <source>
        <strain evidence="1">CHK181-108</strain>
    </source>
</reference>
<dbReference type="EMBL" id="DVLU01000035">
    <property type="protein sequence ID" value="HIT85055.1"/>
    <property type="molecule type" value="Genomic_DNA"/>
</dbReference>
<dbReference type="PROSITE" id="PS51343">
    <property type="entry name" value="PII_GLNB_DOM"/>
    <property type="match status" value="1"/>
</dbReference>
<organism evidence="1 2">
    <name type="scientific">Candidatus Ornithomonoglobus intestinigallinarum</name>
    <dbReference type="NCBI Taxonomy" id="2840894"/>
    <lineage>
        <taxon>Bacteria</taxon>
        <taxon>Bacillati</taxon>
        <taxon>Bacillota</taxon>
        <taxon>Clostridia</taxon>
        <taxon>Candidatus Ornithomonoglobus</taxon>
    </lineage>
</organism>
<gene>
    <name evidence="1" type="ORF">IAA60_04000</name>
</gene>